<dbReference type="EMBL" id="JACVHL010000030">
    <property type="protein sequence ID" value="MCC3807773.1"/>
    <property type="molecule type" value="Genomic_DNA"/>
</dbReference>
<reference evidence="2" key="2">
    <citation type="submission" date="2022-12" db="EMBL/GenBank/DDBJ databases">
        <title>Vibrio parahaemolyticus become highly virulent by producing novel Tc toxins.</title>
        <authorList>
            <person name="Yang F."/>
            <person name="You Y."/>
            <person name="Lai Q."/>
            <person name="Xu L."/>
            <person name="Li F."/>
        </authorList>
    </citation>
    <scope>NUCLEOTIDE SEQUENCE</scope>
    <source>
        <strain evidence="2">Vp-HL-202005</strain>
        <plasmid evidence="2">pHLD</plasmid>
    </source>
</reference>
<organism evidence="1 3">
    <name type="scientific">Vibrio parahaemolyticus</name>
    <dbReference type="NCBI Taxonomy" id="670"/>
    <lineage>
        <taxon>Bacteria</taxon>
        <taxon>Pseudomonadati</taxon>
        <taxon>Pseudomonadota</taxon>
        <taxon>Gammaproteobacteria</taxon>
        <taxon>Vibrionales</taxon>
        <taxon>Vibrionaceae</taxon>
        <taxon>Vibrio</taxon>
    </lineage>
</organism>
<evidence type="ECO:0000313" key="3">
    <source>
        <dbReference type="Proteomes" id="UP000726777"/>
    </source>
</evidence>
<geneLocation type="plasmid" evidence="2 4">
    <name>pHLD</name>
</geneLocation>
<evidence type="ECO:0000313" key="4">
    <source>
        <dbReference type="Proteomes" id="UP001156560"/>
    </source>
</evidence>
<reference evidence="1" key="1">
    <citation type="submission" date="2020-09" db="EMBL/GenBank/DDBJ databases">
        <title>Genome sequence of Vibrio parahaemolyticus isolates.</title>
        <authorList>
            <person name="Hammerl J.A."/>
            <person name="Strauch E."/>
        </authorList>
    </citation>
    <scope>NUCLEOTIDE SEQUENCE</scope>
    <source>
        <strain evidence="1">17-VB00146</strain>
    </source>
</reference>
<name>A0A9Q3UH99_VIBPH</name>
<evidence type="ECO:0000313" key="2">
    <source>
        <dbReference type="EMBL" id="WAT94042.1"/>
    </source>
</evidence>
<dbReference type="Proteomes" id="UP000726777">
    <property type="component" value="Unassembled WGS sequence"/>
</dbReference>
<dbReference type="Proteomes" id="UP001156560">
    <property type="component" value="Plasmid pHLD"/>
</dbReference>
<dbReference type="AlphaFoldDB" id="A0A9Q3UH99"/>
<proteinExistence type="predicted"/>
<gene>
    <name evidence="1" type="ORF">IB292_22385</name>
    <name evidence="2" type="ORF">O1Q84_27810</name>
</gene>
<keyword evidence="2" id="KW-0614">Plasmid</keyword>
<protein>
    <submittedName>
        <fullName evidence="1">Uncharacterized protein</fullName>
    </submittedName>
</protein>
<evidence type="ECO:0000313" key="1">
    <source>
        <dbReference type="EMBL" id="MCC3807773.1"/>
    </source>
</evidence>
<accession>A0A9Q3UH99</accession>
<sequence>MNTAPSKQQKVLLDILVGNEWRHICVTAKRAQFLIKNWQHRGYLVTPIKPS</sequence>
<dbReference type="RefSeq" id="WP_193304386.1">
    <property type="nucleotide sequence ID" value="NZ_CP097872.1"/>
</dbReference>
<dbReference type="EMBL" id="CP114199">
    <property type="protein sequence ID" value="WAT94042.1"/>
    <property type="molecule type" value="Genomic_DNA"/>
</dbReference>